<accession>A0AAD6QWG5</accession>
<dbReference type="Proteomes" id="UP001164929">
    <property type="component" value="Chromosome 5"/>
</dbReference>
<comment type="caution">
    <text evidence="2">The sequence shown here is derived from an EMBL/GenBank/DDBJ whole genome shotgun (WGS) entry which is preliminary data.</text>
</comment>
<sequence>MISLWISKNKKKIQKRTWDSKSSITLMIMIIIIIMKALKRTLP</sequence>
<feature type="transmembrane region" description="Helical" evidence="1">
    <location>
        <begin position="21"/>
        <end position="38"/>
    </location>
</feature>
<keyword evidence="1" id="KW-0812">Transmembrane</keyword>
<evidence type="ECO:0000313" key="3">
    <source>
        <dbReference type="Proteomes" id="UP001164929"/>
    </source>
</evidence>
<keyword evidence="1" id="KW-1133">Transmembrane helix</keyword>
<proteinExistence type="predicted"/>
<name>A0AAD6QWG5_9ROSI</name>
<protein>
    <submittedName>
        <fullName evidence="2">Uncharacterized protein</fullName>
    </submittedName>
</protein>
<dbReference type="EMBL" id="JAQIZT010000005">
    <property type="protein sequence ID" value="KAJ6997964.1"/>
    <property type="molecule type" value="Genomic_DNA"/>
</dbReference>
<dbReference type="AlphaFoldDB" id="A0AAD6QWG5"/>
<evidence type="ECO:0000256" key="1">
    <source>
        <dbReference type="SAM" id="Phobius"/>
    </source>
</evidence>
<keyword evidence="1" id="KW-0472">Membrane</keyword>
<organism evidence="2 3">
    <name type="scientific">Populus alba x Populus x berolinensis</name>
    <dbReference type="NCBI Taxonomy" id="444605"/>
    <lineage>
        <taxon>Eukaryota</taxon>
        <taxon>Viridiplantae</taxon>
        <taxon>Streptophyta</taxon>
        <taxon>Embryophyta</taxon>
        <taxon>Tracheophyta</taxon>
        <taxon>Spermatophyta</taxon>
        <taxon>Magnoliopsida</taxon>
        <taxon>eudicotyledons</taxon>
        <taxon>Gunneridae</taxon>
        <taxon>Pentapetalae</taxon>
        <taxon>rosids</taxon>
        <taxon>fabids</taxon>
        <taxon>Malpighiales</taxon>
        <taxon>Salicaceae</taxon>
        <taxon>Saliceae</taxon>
        <taxon>Populus</taxon>
    </lineage>
</organism>
<keyword evidence="3" id="KW-1185">Reference proteome</keyword>
<gene>
    <name evidence="2" type="ORF">NC653_014250</name>
</gene>
<reference evidence="2" key="1">
    <citation type="journal article" date="2023" name="Mol. Ecol. Resour.">
        <title>Chromosome-level genome assembly of a triploid poplar Populus alba 'Berolinensis'.</title>
        <authorList>
            <person name="Chen S."/>
            <person name="Yu Y."/>
            <person name="Wang X."/>
            <person name="Wang S."/>
            <person name="Zhang T."/>
            <person name="Zhou Y."/>
            <person name="He R."/>
            <person name="Meng N."/>
            <person name="Wang Y."/>
            <person name="Liu W."/>
            <person name="Liu Z."/>
            <person name="Liu J."/>
            <person name="Guo Q."/>
            <person name="Huang H."/>
            <person name="Sederoff R.R."/>
            <person name="Wang G."/>
            <person name="Qu G."/>
            <person name="Chen S."/>
        </authorList>
    </citation>
    <scope>NUCLEOTIDE SEQUENCE</scope>
    <source>
        <strain evidence="2">SC-2020</strain>
    </source>
</reference>
<evidence type="ECO:0000313" key="2">
    <source>
        <dbReference type="EMBL" id="KAJ6997964.1"/>
    </source>
</evidence>